<evidence type="ECO:0000313" key="3">
    <source>
        <dbReference type="EMBL" id="JAP86413.1"/>
    </source>
</evidence>
<evidence type="ECO:0000256" key="1">
    <source>
        <dbReference type="SAM" id="MobiDB-lite"/>
    </source>
</evidence>
<feature type="compositionally biased region" description="Acidic residues" evidence="1">
    <location>
        <begin position="266"/>
        <end position="279"/>
    </location>
</feature>
<dbReference type="EMBL" id="GEDV01002144">
    <property type="protein sequence ID" value="JAP86413.1"/>
    <property type="molecule type" value="Transcribed_RNA"/>
</dbReference>
<dbReference type="GO" id="GO:0005730">
    <property type="term" value="C:nucleolus"/>
    <property type="evidence" value="ECO:0007669"/>
    <property type="project" value="TreeGrafter"/>
</dbReference>
<proteinExistence type="predicted"/>
<dbReference type="PANTHER" id="PTHR15682:SF2">
    <property type="entry name" value="UNHEALTHY RIBOSOME BIOGENESIS PROTEIN 2 HOMOLOG"/>
    <property type="match status" value="1"/>
</dbReference>
<evidence type="ECO:0000259" key="2">
    <source>
        <dbReference type="Pfam" id="PF10441"/>
    </source>
</evidence>
<accession>A0A131Z4U0</accession>
<dbReference type="GO" id="GO:0042254">
    <property type="term" value="P:ribosome biogenesis"/>
    <property type="evidence" value="ECO:0007669"/>
    <property type="project" value="TreeGrafter"/>
</dbReference>
<protein>
    <recommendedName>
        <fullName evidence="2">Nucleolar 27S pre-rRNA processing Urb2/Npa2 C-terminal domain-containing protein</fullName>
    </recommendedName>
</protein>
<dbReference type="InterPro" id="IPR018849">
    <property type="entry name" value="Urb2/Npa2_C"/>
</dbReference>
<reference evidence="3" key="1">
    <citation type="journal article" date="2016" name="Ticks Tick Borne Dis.">
        <title>De novo assembly and annotation of the salivary gland transcriptome of Rhipicephalus appendiculatus male and female ticks during blood feeding.</title>
        <authorList>
            <person name="de Castro M.H."/>
            <person name="de Klerk D."/>
            <person name="Pienaar R."/>
            <person name="Latif A.A."/>
            <person name="Rees D.J."/>
            <person name="Mans B.J."/>
        </authorList>
    </citation>
    <scope>NUCLEOTIDE SEQUENCE</scope>
    <source>
        <tissue evidence="3">Salivary glands</tissue>
    </source>
</reference>
<dbReference type="SUPFAM" id="SSF48371">
    <property type="entry name" value="ARM repeat"/>
    <property type="match status" value="1"/>
</dbReference>
<feature type="region of interest" description="Disordered" evidence="1">
    <location>
        <begin position="259"/>
        <end position="279"/>
    </location>
</feature>
<dbReference type="InterPro" id="IPR016024">
    <property type="entry name" value="ARM-type_fold"/>
</dbReference>
<dbReference type="PANTHER" id="PTHR15682">
    <property type="entry name" value="UNHEALTHY RIBOSOME BIOGENESIS PROTEIN 2 HOMOLOG"/>
    <property type="match status" value="1"/>
</dbReference>
<organism evidence="3">
    <name type="scientific">Rhipicephalus appendiculatus</name>
    <name type="common">Brown ear tick</name>
    <dbReference type="NCBI Taxonomy" id="34631"/>
    <lineage>
        <taxon>Eukaryota</taxon>
        <taxon>Metazoa</taxon>
        <taxon>Ecdysozoa</taxon>
        <taxon>Arthropoda</taxon>
        <taxon>Chelicerata</taxon>
        <taxon>Arachnida</taxon>
        <taxon>Acari</taxon>
        <taxon>Parasitiformes</taxon>
        <taxon>Ixodida</taxon>
        <taxon>Ixodoidea</taxon>
        <taxon>Ixodidae</taxon>
        <taxon>Rhipicephalinae</taxon>
        <taxon>Rhipicephalus</taxon>
        <taxon>Rhipicephalus</taxon>
    </lineage>
</organism>
<dbReference type="Pfam" id="PF10441">
    <property type="entry name" value="Urb2"/>
    <property type="match status" value="1"/>
</dbReference>
<feature type="domain" description="Nucleolar 27S pre-rRNA processing Urb2/Npa2 C-terminal" evidence="2">
    <location>
        <begin position="1361"/>
        <end position="1557"/>
    </location>
</feature>
<dbReference type="InterPro" id="IPR052609">
    <property type="entry name" value="Ribosome_Biogenesis_Reg"/>
</dbReference>
<sequence>MALANTLLYELTNNSVSRSIELVQLALRSPVYIPQKREIIVSWICRTVEDRQRSELTSDDAGTLWNIFLSLVNDMQPLEVAMVVQDSFLQAIQKELEQLTKTDYAECLLETMTALIQKAPQSTLVLKLPAVVALLSVTLKQCRLCTKKAELLDHLCLTASALMEVVLAPWYQNPCSTKEAFGHLKPLLGNMMYILHFKKAEASEAVQKVHRTIKKFVHICFFHRSNINTWLTALYEYLRMDGWNAVVPFSKEQLEEFKKRKRKGEEDEPEDEPDDEDVKVDEKMMEVLQAEPHRQQAARKEDEYLLEQLMEFLSVVLKDEKESSKTPPANYLPEFFAVFLEGLITRNKTEDLQSNTVLMAYFAYHLGVKCTTFSGTVPMNMALSEEQRLYYLKKLLEVYQATEQYCLVVVMPQFKRSLFKPRRWFGELAAKLQSLEHNNAAWFQCLGAIMRIAPNLVEGSMIKTLEKCWEVCGQQQPGLIKARNLLLESILATYTELFRVPKLIRNIFSSFTHLSTPLAQTSIPVSFLHKFAECCINLPPGQLTDTWQFLVDQLSYWTTGNTEGNMSESGVPEKKENHLPKILVVTEIFRTFAHHIQVVNPTTPPLYVTKICELMLATRALATQMLDVSLKKQNKQRARCALSVFHLWGELHLVLCLYRRSYGEAYTAPELMAPLEATDLSFLHPSLTTDKVESLLDMMNTDQTKLICHHLMLLWIQKIRALVLFTEVTNEHLEASLQATAKLVFSHVDMTVSTSLWSQRVCEISESRFPVASLHTLLINFPLLSPYLPAKNVTALCQFFLEVMAYAKGKDVVDSKKNALSQTKIVTAYLGSQAFIECKLAQTCYVTAIWGHVSTMFKARKRKLDSEEEPRGLCRALVDTLSGPVKWEKHAETVPQADYSSKQLLSSEGLNKMWAAIHAASEKLAAIIATSPENFRERINVADVLFLLEALDHLPLGSLFPGNQLRCMLGLLAVIFLLEGTTESKSGPLWEKRLAAVKSAVGTFCALLQSPRRSWLLDFVSGGALISRLVAAFQGNLCQALEDKSMLQLYEGILDALVRQALRKKNTVRMLNSVVKEVKEVISSAEGPLLKAHTSAALVLFKGLVLELRRKPHEDVKSYIQKMTHTMSEGAESWLQRLLGCTKPSAEMRRHIYTIGLLQAQYTFCSYRLSTDGEVNDSSCSEDTLAAFSMATAELQQSEASEVADTLVEVMARIAHYRSRSPELLSAPFSSLGKGIYTQLSLRAATEPVEAASGTVSFTLENCIADKHYKLMETFFQACTLAELKDILGELVSTLMKDSVQSVPMKVHLQVLQLVCSCVDNQKQDGTAKDIMSIIHKIIEYFAVILSLYEIADHPELVVYVLKFFSTLLTMRRVVLSHRGGVVILQSLSSLNLLHLWSRSQEHFCQSVMTASRLLSIFLSKRIVMVVGCTVAYQSCVSHLLKSIIKVGGSEQLKSNPVMAYQVHMCALSLERLVGEIASHKKEFSKTGGFLIADYILESINTVLHPPIKKTLQFLVYKLFELADEHRRAMVHATLPKEGTEVFKTLFADSKRLRFKGKV</sequence>
<name>A0A131Z4U0_RHIAP</name>